<dbReference type="SUPFAM" id="SSF52499">
    <property type="entry name" value="Isochorismatase-like hydrolases"/>
    <property type="match status" value="1"/>
</dbReference>
<dbReference type="InterPro" id="IPR000868">
    <property type="entry name" value="Isochorismatase-like_dom"/>
</dbReference>
<dbReference type="EMBL" id="MOBO01000011">
    <property type="protein sequence ID" value="RON39075.1"/>
    <property type="molecule type" value="Genomic_DNA"/>
</dbReference>
<dbReference type="PANTHER" id="PTHR43540:SF1">
    <property type="entry name" value="ISOCHORISMATASE HYDROLASE"/>
    <property type="match status" value="1"/>
</dbReference>
<evidence type="ECO:0000313" key="4">
    <source>
        <dbReference type="Proteomes" id="UP000286351"/>
    </source>
</evidence>
<dbReference type="Gene3D" id="3.40.50.850">
    <property type="entry name" value="Isochorismatase-like"/>
    <property type="match status" value="1"/>
</dbReference>
<organism evidence="3 4">
    <name type="scientific">Pseudomonas brassicacearum</name>
    <dbReference type="NCBI Taxonomy" id="930166"/>
    <lineage>
        <taxon>Bacteria</taxon>
        <taxon>Pseudomonadati</taxon>
        <taxon>Pseudomonadota</taxon>
        <taxon>Gammaproteobacteria</taxon>
        <taxon>Pseudomonadales</taxon>
        <taxon>Pseudomonadaceae</taxon>
        <taxon>Pseudomonas</taxon>
    </lineage>
</organism>
<dbReference type="Proteomes" id="UP000286351">
    <property type="component" value="Unassembled WGS sequence"/>
</dbReference>
<dbReference type="PANTHER" id="PTHR43540">
    <property type="entry name" value="PEROXYUREIDOACRYLATE/UREIDOACRYLATE AMIDOHYDROLASE-RELATED"/>
    <property type="match status" value="1"/>
</dbReference>
<accession>A0A423JN09</accession>
<evidence type="ECO:0000256" key="1">
    <source>
        <dbReference type="ARBA" id="ARBA00022801"/>
    </source>
</evidence>
<sequence length="187" mass="20112">MPETMNSALLILDYQVGVGDQAYAHDASLRAAEALAAGRKAGLLIIFSKVNFLPDYSDIALTNKAFAPFRTKNLLPPGASRLIPLFQPTHDEVVVDKDRFSAFCGNDLTDVLRAANVKHLIMAGVSTGGVILSTFSAAADEDYVMTILSDACADPKPTLHNELMTNLFPRSATVVTVNDWITSLTAK</sequence>
<dbReference type="AlphaFoldDB" id="A0A423JN09"/>
<proteinExistence type="predicted"/>
<comment type="caution">
    <text evidence="3">The sequence shown here is derived from an EMBL/GenBank/DDBJ whole genome shotgun (WGS) entry which is preliminary data.</text>
</comment>
<dbReference type="InterPro" id="IPR050272">
    <property type="entry name" value="Isochorismatase-like_hydrls"/>
</dbReference>
<evidence type="ECO:0000259" key="2">
    <source>
        <dbReference type="Pfam" id="PF00857"/>
    </source>
</evidence>
<keyword evidence="1" id="KW-0378">Hydrolase</keyword>
<feature type="domain" description="Isochorismatase-like" evidence="2">
    <location>
        <begin position="7"/>
        <end position="179"/>
    </location>
</feature>
<evidence type="ECO:0000313" key="3">
    <source>
        <dbReference type="EMBL" id="RON39075.1"/>
    </source>
</evidence>
<name>A0A423JN09_9PSED</name>
<protein>
    <recommendedName>
        <fullName evidence="2">Isochorismatase-like domain-containing protein</fullName>
    </recommendedName>
</protein>
<dbReference type="GO" id="GO:0016787">
    <property type="term" value="F:hydrolase activity"/>
    <property type="evidence" value="ECO:0007669"/>
    <property type="project" value="UniProtKB-KW"/>
</dbReference>
<dbReference type="InterPro" id="IPR036380">
    <property type="entry name" value="Isochorismatase-like_sf"/>
</dbReference>
<dbReference type="Pfam" id="PF00857">
    <property type="entry name" value="Isochorismatase"/>
    <property type="match status" value="1"/>
</dbReference>
<reference evidence="3 4" key="1">
    <citation type="submission" date="2016-10" db="EMBL/GenBank/DDBJ databases">
        <title>Comparative genome analysis of multiple Pseudomonas spp. focuses on biocontrol and plant growth promoting traits.</title>
        <authorList>
            <person name="Tao X.-Y."/>
            <person name="Taylor C.G."/>
        </authorList>
    </citation>
    <scope>NUCLEOTIDE SEQUENCE [LARGE SCALE GENOMIC DNA]</scope>
    <source>
        <strain evidence="3 4">38D4</strain>
    </source>
</reference>
<gene>
    <name evidence="3" type="ORF">BK664_12820</name>
</gene>
<dbReference type="RefSeq" id="WP_123366054.1">
    <property type="nucleotide sequence ID" value="NZ_MOBO01000011.1"/>
</dbReference>